<dbReference type="InterPro" id="IPR032716">
    <property type="entry name" value="ACC_epsilon"/>
</dbReference>
<reference evidence="2 3" key="1">
    <citation type="journal article" date="2019" name="Int. J. Syst. Evol. Microbiol.">
        <title>The Global Catalogue of Microorganisms (GCM) 10K type strain sequencing project: providing services to taxonomists for standard genome sequencing and annotation.</title>
        <authorList>
            <consortium name="The Broad Institute Genomics Platform"/>
            <consortium name="The Broad Institute Genome Sequencing Center for Infectious Disease"/>
            <person name="Wu L."/>
            <person name="Ma J."/>
        </authorList>
    </citation>
    <scope>NUCLEOTIDE SEQUENCE [LARGE SCALE GENOMIC DNA]</scope>
    <source>
        <strain evidence="2 3">JCM 14588</strain>
    </source>
</reference>
<dbReference type="Proteomes" id="UP001501288">
    <property type="component" value="Unassembled WGS sequence"/>
</dbReference>
<protein>
    <recommendedName>
        <fullName evidence="4">Acyl-CoA carboxylase subunit epsilon</fullName>
    </recommendedName>
</protein>
<feature type="region of interest" description="Disordered" evidence="1">
    <location>
        <begin position="1"/>
        <end position="23"/>
    </location>
</feature>
<evidence type="ECO:0008006" key="4">
    <source>
        <dbReference type="Google" id="ProtNLM"/>
    </source>
</evidence>
<organism evidence="2 3">
    <name type="scientific">Dermacoccus barathri</name>
    <dbReference type="NCBI Taxonomy" id="322601"/>
    <lineage>
        <taxon>Bacteria</taxon>
        <taxon>Bacillati</taxon>
        <taxon>Actinomycetota</taxon>
        <taxon>Actinomycetes</taxon>
        <taxon>Micrococcales</taxon>
        <taxon>Dermacoccaceae</taxon>
        <taxon>Dermacoccus</taxon>
    </lineage>
</organism>
<dbReference type="Pfam" id="PF13822">
    <property type="entry name" value="ACC_epsilon"/>
    <property type="match status" value="1"/>
</dbReference>
<sequence length="91" mass="9380">MSAENTEPTPGTDEAPASETPDATLAAAPTIRVVSGAPTDEELAAVVAVLTARAAAAAASVVPPREVAYWGRPAHVRHGRPRSWAESTLPR</sequence>
<evidence type="ECO:0000313" key="2">
    <source>
        <dbReference type="EMBL" id="GAA1553291.1"/>
    </source>
</evidence>
<accession>A0ABN2CBA5</accession>
<comment type="caution">
    <text evidence="2">The sequence shown here is derived from an EMBL/GenBank/DDBJ whole genome shotgun (WGS) entry which is preliminary data.</text>
</comment>
<dbReference type="EMBL" id="BAAANV010000066">
    <property type="protein sequence ID" value="GAA1553291.1"/>
    <property type="molecule type" value="Genomic_DNA"/>
</dbReference>
<evidence type="ECO:0000313" key="3">
    <source>
        <dbReference type="Proteomes" id="UP001501288"/>
    </source>
</evidence>
<proteinExistence type="predicted"/>
<keyword evidence="3" id="KW-1185">Reference proteome</keyword>
<dbReference type="RefSeq" id="WP_346030944.1">
    <property type="nucleotide sequence ID" value="NZ_BAAANV010000066.1"/>
</dbReference>
<gene>
    <name evidence="2" type="ORF">GCM10009762_27530</name>
</gene>
<evidence type="ECO:0000256" key="1">
    <source>
        <dbReference type="SAM" id="MobiDB-lite"/>
    </source>
</evidence>
<name>A0ABN2CBA5_9MICO</name>